<protein>
    <recommendedName>
        <fullName evidence="4">Secreted protein</fullName>
    </recommendedName>
</protein>
<accession>A0ABM1ZVJ9</accession>
<evidence type="ECO:0000313" key="3">
    <source>
        <dbReference type="Proteomes" id="UP000069940"/>
    </source>
</evidence>
<evidence type="ECO:0000256" key="1">
    <source>
        <dbReference type="SAM" id="MobiDB-lite"/>
    </source>
</evidence>
<dbReference type="GeneID" id="109400662"/>
<reference evidence="3" key="1">
    <citation type="journal article" date="2015" name="Proc. Natl. Acad. Sci. U.S.A.">
        <title>Genome sequence of the Asian Tiger mosquito, Aedes albopictus, reveals insights into its biology, genetics, and evolution.</title>
        <authorList>
            <person name="Chen X.G."/>
            <person name="Jiang X."/>
            <person name="Gu J."/>
            <person name="Xu M."/>
            <person name="Wu Y."/>
            <person name="Deng Y."/>
            <person name="Zhang C."/>
            <person name="Bonizzoni M."/>
            <person name="Dermauw W."/>
            <person name="Vontas J."/>
            <person name="Armbruster P."/>
            <person name="Huang X."/>
            <person name="Yang Y."/>
            <person name="Zhang H."/>
            <person name="He W."/>
            <person name="Peng H."/>
            <person name="Liu Y."/>
            <person name="Wu K."/>
            <person name="Chen J."/>
            <person name="Lirakis M."/>
            <person name="Topalis P."/>
            <person name="Van Leeuwen T."/>
            <person name="Hall A.B."/>
            <person name="Jiang X."/>
            <person name="Thorpe C."/>
            <person name="Mueller R.L."/>
            <person name="Sun C."/>
            <person name="Waterhouse R.M."/>
            <person name="Yan G."/>
            <person name="Tu Z.J."/>
            <person name="Fang X."/>
            <person name="James A.A."/>
        </authorList>
    </citation>
    <scope>NUCLEOTIDE SEQUENCE [LARGE SCALE GENOMIC DNA]</scope>
    <source>
        <strain evidence="3">Foshan</strain>
    </source>
</reference>
<reference evidence="2" key="2">
    <citation type="submission" date="2025-05" db="UniProtKB">
        <authorList>
            <consortium name="EnsemblMetazoa"/>
        </authorList>
    </citation>
    <scope>IDENTIFICATION</scope>
    <source>
        <strain evidence="2">Foshan</strain>
    </source>
</reference>
<feature type="region of interest" description="Disordered" evidence="1">
    <location>
        <begin position="358"/>
        <end position="393"/>
    </location>
</feature>
<evidence type="ECO:0000313" key="2">
    <source>
        <dbReference type="EnsemblMetazoa" id="AALFPA23_022069.P32675"/>
    </source>
</evidence>
<proteinExistence type="predicted"/>
<dbReference type="Proteomes" id="UP000069940">
    <property type="component" value="Unassembled WGS sequence"/>
</dbReference>
<organism evidence="2 3">
    <name type="scientific">Aedes albopictus</name>
    <name type="common">Asian tiger mosquito</name>
    <name type="synonym">Stegomyia albopicta</name>
    <dbReference type="NCBI Taxonomy" id="7160"/>
    <lineage>
        <taxon>Eukaryota</taxon>
        <taxon>Metazoa</taxon>
        <taxon>Ecdysozoa</taxon>
        <taxon>Arthropoda</taxon>
        <taxon>Hexapoda</taxon>
        <taxon>Insecta</taxon>
        <taxon>Pterygota</taxon>
        <taxon>Neoptera</taxon>
        <taxon>Endopterygota</taxon>
        <taxon>Diptera</taxon>
        <taxon>Nematocera</taxon>
        <taxon>Culicoidea</taxon>
        <taxon>Culicidae</taxon>
        <taxon>Culicinae</taxon>
        <taxon>Aedini</taxon>
        <taxon>Aedes</taxon>
        <taxon>Stegomyia</taxon>
    </lineage>
</organism>
<sequence>MSKLVHMMIITATIHIVRPLSIEHPHSFSLFKRGVVLGDMTYSYASTDMGSSNGGRVKTLTVIKNVSIPKPTSTMFSDRTEQFFETFDLSGHKKQEQVQYWPPDDTNKMKKITIKPPTFEIPNIPKIKEPPQEEFKHPAELLEIAKSAAKTQSQLMKAQKFANDDTGPVMFPPDAQMMKKKNNGVVSVAKEYTSVLTSTLKDWSKTKTVSKLSTKVEPTKFKESQPDSYNSFDHSSLYEDDFDQTEYVYSPETKTFAFKQVSKASPDLKEKLKNTPYAVKDPSPPKTMDFKFYSDNETTTPDLLFSELANAVATRNVSMIKSLAGQLDEPFEFTKFDFEALKTEEYVPISFDYNPTSKKETIPETTTKEMKKMDISDELKPTTVETPMATTKKPSKYIAPRLRGFKRFSSRKQ</sequence>
<dbReference type="RefSeq" id="XP_019528691.3">
    <property type="nucleotide sequence ID" value="XM_019673146.3"/>
</dbReference>
<keyword evidence="3" id="KW-1185">Reference proteome</keyword>
<evidence type="ECO:0008006" key="4">
    <source>
        <dbReference type="Google" id="ProtNLM"/>
    </source>
</evidence>
<feature type="compositionally biased region" description="Basic and acidic residues" evidence="1">
    <location>
        <begin position="358"/>
        <end position="380"/>
    </location>
</feature>
<name>A0ABM1ZVJ9_AEDAL</name>
<dbReference type="EnsemblMetazoa" id="AALFPA23_022069.R32675">
    <property type="protein sequence ID" value="AALFPA23_022069.P32675"/>
    <property type="gene ID" value="AALFPA23_022069"/>
</dbReference>